<dbReference type="OrthoDB" id="9806150at2"/>
<dbReference type="SUPFAM" id="SSF55811">
    <property type="entry name" value="Nudix"/>
    <property type="match status" value="1"/>
</dbReference>
<dbReference type="Proteomes" id="UP000029669">
    <property type="component" value="Chromosome"/>
</dbReference>
<dbReference type="HOGENOM" id="CLU_062658_5_1_9"/>
<dbReference type="Gene3D" id="3.90.79.10">
    <property type="entry name" value="Nucleoside Triphosphate Pyrophosphohydrolase"/>
    <property type="match status" value="1"/>
</dbReference>
<proteinExistence type="inferred from homology"/>
<dbReference type="PROSITE" id="PS51462">
    <property type="entry name" value="NUDIX"/>
    <property type="match status" value="1"/>
</dbReference>
<dbReference type="CDD" id="cd03424">
    <property type="entry name" value="NUDIX_ADPRase_Nudt5_UGPPase_Nudt14"/>
    <property type="match status" value="1"/>
</dbReference>
<comment type="similarity">
    <text evidence="3">Belongs to the Nudix hydrolase family.</text>
</comment>
<dbReference type="eggNOG" id="COG0494">
    <property type="taxonomic scope" value="Bacteria"/>
</dbReference>
<dbReference type="RefSeq" id="WP_049685163.1">
    <property type="nucleotide sequence ID" value="NZ_CP009170.1"/>
</dbReference>
<dbReference type="PROSITE" id="PS00893">
    <property type="entry name" value="NUDIX_BOX"/>
    <property type="match status" value="1"/>
</dbReference>
<dbReference type="InterPro" id="IPR020476">
    <property type="entry name" value="Nudix_hydrolase"/>
</dbReference>
<keyword evidence="2 3" id="KW-0378">Hydrolase</keyword>
<evidence type="ECO:0000313" key="6">
    <source>
        <dbReference type="Proteomes" id="UP000029669"/>
    </source>
</evidence>
<dbReference type="GO" id="GO:0006753">
    <property type="term" value="P:nucleoside phosphate metabolic process"/>
    <property type="evidence" value="ECO:0007669"/>
    <property type="project" value="TreeGrafter"/>
</dbReference>
<keyword evidence="6" id="KW-1185">Reference proteome</keyword>
<evidence type="ECO:0000259" key="4">
    <source>
        <dbReference type="PROSITE" id="PS51462"/>
    </source>
</evidence>
<name>A0A097ARH2_THEKI</name>
<dbReference type="Pfam" id="PF00293">
    <property type="entry name" value="NUDIX"/>
    <property type="match status" value="1"/>
</dbReference>
<gene>
    <name evidence="5" type="primary">nudF</name>
    <name evidence="5" type="ORF">TKV_c12310</name>
</gene>
<organism evidence="5 6">
    <name type="scientific">Thermoanaerobacter kivui</name>
    <name type="common">Acetogenium kivui</name>
    <dbReference type="NCBI Taxonomy" id="2325"/>
    <lineage>
        <taxon>Bacteria</taxon>
        <taxon>Bacillati</taxon>
        <taxon>Bacillota</taxon>
        <taxon>Clostridia</taxon>
        <taxon>Thermoanaerobacterales</taxon>
        <taxon>Thermoanaerobacteraceae</taxon>
        <taxon>Thermoanaerobacter</taxon>
    </lineage>
</organism>
<dbReference type="PRINTS" id="PR00502">
    <property type="entry name" value="NUDIXFAMILY"/>
</dbReference>
<reference evidence="6" key="1">
    <citation type="journal article" date="2015" name="Genome Announc.">
        <title>Whole-Genome Sequences of 80 Environmental and Clinical Isolates of Burkholderia pseudomallei.</title>
        <authorList>
            <person name="Johnson S.L."/>
            <person name="Baker A.L."/>
            <person name="Chain P.S."/>
            <person name="Currie B.J."/>
            <person name="Daligault H.E."/>
            <person name="Davenport K.W."/>
            <person name="Davis C.B."/>
            <person name="Inglis T.J."/>
            <person name="Kaestli M."/>
            <person name="Koren S."/>
            <person name="Mayo M."/>
            <person name="Merritt A.J."/>
            <person name="Price E.P."/>
            <person name="Sarovich D.S."/>
            <person name="Warner J."/>
            <person name="Rosovitz M.J."/>
        </authorList>
    </citation>
    <scope>NUCLEOTIDE SEQUENCE [LARGE SCALE GENOMIC DNA]</scope>
    <source>
        <strain evidence="6">DSM 2030</strain>
    </source>
</reference>
<dbReference type="AlphaFoldDB" id="A0A097ARH2"/>
<dbReference type="GO" id="GO:0019693">
    <property type="term" value="P:ribose phosphate metabolic process"/>
    <property type="evidence" value="ECO:0007669"/>
    <property type="project" value="TreeGrafter"/>
</dbReference>
<dbReference type="PANTHER" id="PTHR11839">
    <property type="entry name" value="UDP/ADP-SUGAR PYROPHOSPHATASE"/>
    <property type="match status" value="1"/>
</dbReference>
<dbReference type="InterPro" id="IPR015797">
    <property type="entry name" value="NUDIX_hydrolase-like_dom_sf"/>
</dbReference>
<dbReference type="GO" id="GO:0047631">
    <property type="term" value="F:ADP-ribose diphosphatase activity"/>
    <property type="evidence" value="ECO:0007669"/>
    <property type="project" value="UniProtKB-EC"/>
</dbReference>
<dbReference type="GO" id="GO:0005829">
    <property type="term" value="C:cytosol"/>
    <property type="evidence" value="ECO:0007669"/>
    <property type="project" value="TreeGrafter"/>
</dbReference>
<dbReference type="STRING" id="2325.TKV_c12310"/>
<dbReference type="InterPro" id="IPR000086">
    <property type="entry name" value="NUDIX_hydrolase_dom"/>
</dbReference>
<comment type="cofactor">
    <cofactor evidence="1">
        <name>Mg(2+)</name>
        <dbReference type="ChEBI" id="CHEBI:18420"/>
    </cofactor>
</comment>
<evidence type="ECO:0000256" key="2">
    <source>
        <dbReference type="ARBA" id="ARBA00022801"/>
    </source>
</evidence>
<dbReference type="EMBL" id="CP009170">
    <property type="protein sequence ID" value="AIS52402.1"/>
    <property type="molecule type" value="Genomic_DNA"/>
</dbReference>
<sequence>MEQKEETLSTRRIFEGKIINLRVEEVKLPDGRTATREIVEHPGGVSIVAVKDNGNILLVKQYRKPAEEALLEIPAGKLEYGEDPEVCAKRELLEETGYEAGYIKHLMTFFTTPGFSNEKMYLYFAKNLVKHTAHPDEDEFLEVYEYTPENLLEMILQNQIKDSKTIIGILYYLKMRNSL</sequence>
<feature type="domain" description="Nudix hydrolase" evidence="4">
    <location>
        <begin position="39"/>
        <end position="173"/>
    </location>
</feature>
<protein>
    <submittedName>
        <fullName evidence="5">ADP-ribose pyrophosphatase NudF</fullName>
        <ecNumber evidence="5">3.6.1.13</ecNumber>
    </submittedName>
</protein>
<evidence type="ECO:0000313" key="5">
    <source>
        <dbReference type="EMBL" id="AIS52402.1"/>
    </source>
</evidence>
<evidence type="ECO:0000256" key="3">
    <source>
        <dbReference type="RuleBase" id="RU003476"/>
    </source>
</evidence>
<dbReference type="InterPro" id="IPR020084">
    <property type="entry name" value="NUDIX_hydrolase_CS"/>
</dbReference>
<dbReference type="FunFam" id="3.90.79.10:FF:000024">
    <property type="entry name" value="ADP-ribose pyrophosphatase"/>
    <property type="match status" value="1"/>
</dbReference>
<accession>A0A097ARH2</accession>
<dbReference type="EC" id="3.6.1.13" evidence="5"/>
<dbReference type="KEGG" id="tki:TKV_c12310"/>
<evidence type="ECO:0000256" key="1">
    <source>
        <dbReference type="ARBA" id="ARBA00001946"/>
    </source>
</evidence>
<dbReference type="PANTHER" id="PTHR11839:SF18">
    <property type="entry name" value="NUDIX HYDROLASE DOMAIN-CONTAINING PROTEIN"/>
    <property type="match status" value="1"/>
</dbReference>